<reference evidence="2 3" key="1">
    <citation type="submission" date="2019-07" db="EMBL/GenBank/DDBJ databases">
        <title>Whole genome shotgun sequence of Halomonas pacifica NBRC 102220.</title>
        <authorList>
            <person name="Hosoyama A."/>
            <person name="Uohara A."/>
            <person name="Ohji S."/>
            <person name="Ichikawa N."/>
        </authorList>
    </citation>
    <scope>NUCLEOTIDE SEQUENCE [LARGE SCALE GENOMIC DNA]</scope>
    <source>
        <strain evidence="2 3">NBRC 102220</strain>
    </source>
</reference>
<evidence type="ECO:0000313" key="3">
    <source>
        <dbReference type="Proteomes" id="UP000321275"/>
    </source>
</evidence>
<accession>A0A510X4W2</accession>
<evidence type="ECO:0000256" key="1">
    <source>
        <dbReference type="ARBA" id="ARBA00022801"/>
    </source>
</evidence>
<dbReference type="InterPro" id="IPR023214">
    <property type="entry name" value="HAD_sf"/>
</dbReference>
<keyword evidence="3" id="KW-1185">Reference proteome</keyword>
<dbReference type="Gene3D" id="3.40.50.1000">
    <property type="entry name" value="HAD superfamily/HAD-like"/>
    <property type="match status" value="1"/>
</dbReference>
<dbReference type="NCBIfam" id="TIGR01509">
    <property type="entry name" value="HAD-SF-IA-v3"/>
    <property type="match status" value="1"/>
</dbReference>
<dbReference type="InterPro" id="IPR006439">
    <property type="entry name" value="HAD-SF_hydro_IA"/>
</dbReference>
<name>A0A510X4W2_9GAMM</name>
<dbReference type="RefSeq" id="WP_146801736.1">
    <property type="nucleotide sequence ID" value="NZ_BJUK01000006.1"/>
</dbReference>
<dbReference type="SUPFAM" id="SSF56784">
    <property type="entry name" value="HAD-like"/>
    <property type="match status" value="1"/>
</dbReference>
<dbReference type="SFLD" id="SFLDG01129">
    <property type="entry name" value="C1.5:_HAD__Beta-PGM__Phosphata"/>
    <property type="match status" value="1"/>
</dbReference>
<dbReference type="NCBIfam" id="TIGR01549">
    <property type="entry name" value="HAD-SF-IA-v1"/>
    <property type="match status" value="1"/>
</dbReference>
<dbReference type="GO" id="GO:0016787">
    <property type="term" value="F:hydrolase activity"/>
    <property type="evidence" value="ECO:0007669"/>
    <property type="project" value="UniProtKB-KW"/>
</dbReference>
<organism evidence="2 3">
    <name type="scientific">Bisbaumannia pacifica</name>
    <dbReference type="NCBI Taxonomy" id="77098"/>
    <lineage>
        <taxon>Bacteria</taxon>
        <taxon>Pseudomonadati</taxon>
        <taxon>Pseudomonadota</taxon>
        <taxon>Gammaproteobacteria</taxon>
        <taxon>Oceanospirillales</taxon>
        <taxon>Halomonadaceae</taxon>
        <taxon>Bisbaumannia</taxon>
    </lineage>
</organism>
<dbReference type="OrthoDB" id="367448at2"/>
<dbReference type="Gene3D" id="1.20.120.1600">
    <property type="match status" value="1"/>
</dbReference>
<dbReference type="SFLD" id="SFLDS00003">
    <property type="entry name" value="Haloacid_Dehalogenase"/>
    <property type="match status" value="1"/>
</dbReference>
<dbReference type="Proteomes" id="UP000321275">
    <property type="component" value="Unassembled WGS sequence"/>
</dbReference>
<dbReference type="Pfam" id="PF00702">
    <property type="entry name" value="Hydrolase"/>
    <property type="match status" value="1"/>
</dbReference>
<dbReference type="InterPro" id="IPR036412">
    <property type="entry name" value="HAD-like_sf"/>
</dbReference>
<dbReference type="EMBL" id="BJUK01000006">
    <property type="protein sequence ID" value="GEK46454.1"/>
    <property type="molecule type" value="Genomic_DNA"/>
</dbReference>
<dbReference type="AlphaFoldDB" id="A0A510X4W2"/>
<protein>
    <submittedName>
        <fullName evidence="2">Hydrolase</fullName>
    </submittedName>
</protein>
<gene>
    <name evidence="2" type="ORF">HPA02_07370</name>
</gene>
<dbReference type="PANTHER" id="PTHR43316">
    <property type="entry name" value="HYDROLASE, HALOACID DELAHOGENASE-RELATED"/>
    <property type="match status" value="1"/>
</dbReference>
<evidence type="ECO:0000313" key="2">
    <source>
        <dbReference type="EMBL" id="GEK46454.1"/>
    </source>
</evidence>
<dbReference type="InterPro" id="IPR051540">
    <property type="entry name" value="S-2-haloacid_dehalogenase"/>
</dbReference>
<comment type="caution">
    <text evidence="2">The sequence shown here is derived from an EMBL/GenBank/DDBJ whole genome shotgun (WGS) entry which is preliminary data.</text>
</comment>
<keyword evidence="1 2" id="KW-0378">Hydrolase</keyword>
<proteinExistence type="predicted"/>
<sequence>MTRLDTLTFDLDDTLWDNGPVMEHAEQGHYHWLDSALSTWLEARLERLGRYGERFPLPAYVQHRGEVARRFPLRRGDFTWIRNRSLYELLEAYGLPPREAEMWATAAMERFLELRHRLAPYPEVDALLEGLAGEYRLATITNGNVDLNRLPLVRHFPVSIIAGELLAPKPDARPFLAALARLDSAPSRALHVGDSWKEDVLPARRLGMRVAWIDRHDQAAGEALPEGVHRLTHVRELPALLARLRGQA</sequence>